<dbReference type="STRING" id="179408.Osc7112_5152"/>
<evidence type="ECO:0000313" key="2">
    <source>
        <dbReference type="Proteomes" id="UP000010478"/>
    </source>
</evidence>
<reference evidence="1 2" key="1">
    <citation type="submission" date="2012-05" db="EMBL/GenBank/DDBJ databases">
        <title>Finished chromosome of genome of Oscillatoria sp. PCC 7112.</title>
        <authorList>
            <consortium name="US DOE Joint Genome Institute"/>
            <person name="Gugger M."/>
            <person name="Coursin T."/>
            <person name="Rippka R."/>
            <person name="Tandeau De Marsac N."/>
            <person name="Huntemann M."/>
            <person name="Wei C.-L."/>
            <person name="Han J."/>
            <person name="Detter J.C."/>
            <person name="Han C."/>
            <person name="Tapia R."/>
            <person name="Davenport K."/>
            <person name="Daligault H."/>
            <person name="Erkkila T."/>
            <person name="Gu W."/>
            <person name="Munk A.C.C."/>
            <person name="Teshima H."/>
            <person name="Xu Y."/>
            <person name="Chain P."/>
            <person name="Chen A."/>
            <person name="Krypides N."/>
            <person name="Mavromatis K."/>
            <person name="Markowitz V."/>
            <person name="Szeto E."/>
            <person name="Ivanova N."/>
            <person name="Mikhailova N."/>
            <person name="Ovchinnikova G."/>
            <person name="Pagani I."/>
            <person name="Pati A."/>
            <person name="Goodwin L."/>
            <person name="Peters L."/>
            <person name="Pitluck S."/>
            <person name="Woyke T."/>
            <person name="Kerfeld C."/>
        </authorList>
    </citation>
    <scope>NUCLEOTIDE SEQUENCE [LARGE SCALE GENOMIC DNA]</scope>
    <source>
        <strain evidence="1 2">PCC 7112</strain>
    </source>
</reference>
<sequence length="411" mass="47146">MTVKTATTVHCNTASGFNCIPATSSEPNAEINTVPSINILALADFALKELQAEMKTPSRSAQAVAMRIAKEVERICQKSDRIQISGEVEAWQITLAEHRLQKTLQYYRLGSKQGRVELHSHLAAMIYRHVASFRSNLNFQARYNMIEDFLQGFYIESLRAFRREHQLDVTYQPRTQLELAEYMAFTEHYAKRQIGLPGRNRQRLIVLRAQGFAKGQPPETAIDIEMAVESGKGEEAEMYSRSPALQQVREQMVSETVDPADAVLRDRVVSELIAYLESQNQPECVNYLTLKLQDFSASEIDRVLGLSARQRDYLQQRFKYHVEKFARTQNWKLVHEWLGADVDQKLGMTSDKWEEFRAQLAPEMQQLLEMKRNQESDKAIATALKCTPKQVQKRWAQLLELASQTRNSSQA</sequence>
<dbReference type="PATRIC" id="fig|179408.3.peg.6437"/>
<protein>
    <recommendedName>
        <fullName evidence="3">HetZ-related protein</fullName>
    </recommendedName>
</protein>
<dbReference type="InterPro" id="IPR049910">
    <property type="entry name" value="HetZ-rel"/>
</dbReference>
<dbReference type="eggNOG" id="COG2197">
    <property type="taxonomic scope" value="Bacteria"/>
</dbReference>
<dbReference type="NCBIfam" id="NF037964">
    <property type="entry name" value="HetZ_related"/>
    <property type="match status" value="1"/>
</dbReference>
<name>K9VQA7_9CYAN</name>
<evidence type="ECO:0008006" key="3">
    <source>
        <dbReference type="Google" id="ProtNLM"/>
    </source>
</evidence>
<dbReference type="Proteomes" id="UP000010478">
    <property type="component" value="Chromosome"/>
</dbReference>
<dbReference type="KEGG" id="oni:Osc7112_5152"/>
<dbReference type="OrthoDB" id="447818at2"/>
<dbReference type="AlphaFoldDB" id="K9VQA7"/>
<proteinExistence type="predicted"/>
<gene>
    <name evidence="1" type="ORF">Osc7112_5152</name>
</gene>
<organism evidence="1 2">
    <name type="scientific">Phormidium nigroviride PCC 7112</name>
    <dbReference type="NCBI Taxonomy" id="179408"/>
    <lineage>
        <taxon>Bacteria</taxon>
        <taxon>Bacillati</taxon>
        <taxon>Cyanobacteriota</taxon>
        <taxon>Cyanophyceae</taxon>
        <taxon>Oscillatoriophycideae</taxon>
        <taxon>Oscillatoriales</taxon>
        <taxon>Oscillatoriaceae</taxon>
        <taxon>Phormidium</taxon>
    </lineage>
</organism>
<keyword evidence="2" id="KW-1185">Reference proteome</keyword>
<dbReference type="HOGENOM" id="CLU_042031_0_0_3"/>
<evidence type="ECO:0000313" key="1">
    <source>
        <dbReference type="EMBL" id="AFZ09410.1"/>
    </source>
</evidence>
<accession>K9VQA7</accession>
<dbReference type="RefSeq" id="WP_015178634.1">
    <property type="nucleotide sequence ID" value="NC_019729.1"/>
</dbReference>
<dbReference type="EMBL" id="CP003614">
    <property type="protein sequence ID" value="AFZ09410.1"/>
    <property type="molecule type" value="Genomic_DNA"/>
</dbReference>